<evidence type="ECO:0000313" key="4">
    <source>
        <dbReference type="Proteomes" id="UP000585050"/>
    </source>
</evidence>
<feature type="domain" description="Sulfatase N-terminal" evidence="2">
    <location>
        <begin position="27"/>
        <end position="312"/>
    </location>
</feature>
<accession>A0A7X8SNH0</accession>
<dbReference type="InterPro" id="IPR000917">
    <property type="entry name" value="Sulfatase_N"/>
</dbReference>
<dbReference type="EMBL" id="JABAIL010000006">
    <property type="protein sequence ID" value="NLR93449.1"/>
    <property type="molecule type" value="Genomic_DNA"/>
</dbReference>
<keyword evidence="1" id="KW-0732">Signal</keyword>
<gene>
    <name evidence="3" type="ORF">HGP29_19790</name>
</gene>
<feature type="signal peptide" evidence="1">
    <location>
        <begin position="1"/>
        <end position="20"/>
    </location>
</feature>
<evidence type="ECO:0000256" key="1">
    <source>
        <dbReference type="SAM" id="SignalP"/>
    </source>
</evidence>
<dbReference type="InterPro" id="IPR017850">
    <property type="entry name" value="Alkaline_phosphatase_core_sf"/>
</dbReference>
<evidence type="ECO:0000259" key="2">
    <source>
        <dbReference type="Pfam" id="PF00884"/>
    </source>
</evidence>
<dbReference type="SUPFAM" id="SSF53649">
    <property type="entry name" value="Alkaline phosphatase-like"/>
    <property type="match status" value="1"/>
</dbReference>
<keyword evidence="3" id="KW-0808">Transferase</keyword>
<evidence type="ECO:0000313" key="3">
    <source>
        <dbReference type="EMBL" id="NLR93449.1"/>
    </source>
</evidence>
<dbReference type="PANTHER" id="PTHR43751:SF3">
    <property type="entry name" value="SULFATASE N-TERMINAL DOMAIN-CONTAINING PROTEIN"/>
    <property type="match status" value="1"/>
</dbReference>
<dbReference type="InterPro" id="IPR052701">
    <property type="entry name" value="GAG_Ulvan_Degrading_Sulfatases"/>
</dbReference>
<dbReference type="GO" id="GO:0016787">
    <property type="term" value="F:hydrolase activity"/>
    <property type="evidence" value="ECO:0007669"/>
    <property type="project" value="UniProtKB-KW"/>
</dbReference>
<dbReference type="Pfam" id="PF00884">
    <property type="entry name" value="Sulfatase"/>
    <property type="match status" value="1"/>
</dbReference>
<organism evidence="3 4">
    <name type="scientific">Flammeovirga agarivorans</name>
    <dbReference type="NCBI Taxonomy" id="2726742"/>
    <lineage>
        <taxon>Bacteria</taxon>
        <taxon>Pseudomonadati</taxon>
        <taxon>Bacteroidota</taxon>
        <taxon>Cytophagia</taxon>
        <taxon>Cytophagales</taxon>
        <taxon>Flammeovirgaceae</taxon>
        <taxon>Flammeovirga</taxon>
    </lineage>
</organism>
<proteinExistence type="predicted"/>
<comment type="caution">
    <text evidence="3">The sequence shown here is derived from an EMBL/GenBank/DDBJ whole genome shotgun (WGS) entry which is preliminary data.</text>
</comment>
<feature type="chain" id="PRO_5030536128" evidence="1">
    <location>
        <begin position="21"/>
        <end position="648"/>
    </location>
</feature>
<protein>
    <submittedName>
        <fullName evidence="3">Sulfatase-like hydrolase/transferase</fullName>
    </submittedName>
</protein>
<reference evidence="3 4" key="1">
    <citation type="submission" date="2020-04" db="EMBL/GenBank/DDBJ databases">
        <title>Flammeovirga sp. SR4, a novel species isolated from seawater.</title>
        <authorList>
            <person name="Wang X."/>
        </authorList>
    </citation>
    <scope>NUCLEOTIDE SEQUENCE [LARGE SCALE GENOMIC DNA]</scope>
    <source>
        <strain evidence="3 4">SR4</strain>
    </source>
</reference>
<dbReference type="GO" id="GO:0016740">
    <property type="term" value="F:transferase activity"/>
    <property type="evidence" value="ECO:0007669"/>
    <property type="project" value="UniProtKB-KW"/>
</dbReference>
<dbReference type="PANTHER" id="PTHR43751">
    <property type="entry name" value="SULFATASE"/>
    <property type="match status" value="1"/>
</dbReference>
<dbReference type="AlphaFoldDB" id="A0A7X8SNH0"/>
<dbReference type="CDD" id="cd16027">
    <property type="entry name" value="SGSH"/>
    <property type="match status" value="1"/>
</dbReference>
<keyword evidence="3" id="KW-0378">Hydrolase</keyword>
<dbReference type="Gene3D" id="3.40.720.10">
    <property type="entry name" value="Alkaline Phosphatase, subunit A"/>
    <property type="match status" value="1"/>
</dbReference>
<sequence length="648" mass="74760">MKELLLINILVFISIMSGSAQNKADKPNILWITFEDTSPHMIYDNPAAKTPVMDKMAETGIRFNSAFSTATICSASRSAIITGLHATSIGTGNHRSKVNLPSQVKGFPYYLRKEGYYTTNNKKKDYNVMKTPAFTKEAWDESSGNAHWRNRPTKKTPFFSVFNIMYSHASRKFVNPEKKYIEEVYNNLPEEFRTTPEEVVLPEYIKDTPKMRKHFARIYNCINYTDYTIGKILDELKKDKLEDNTIVFIYSDHGEAMPRGKGNGLNTGHRVPLYVYVPKKYQGLTPFKSGKATDQVMSFEDLGPTVLSLAGVEIPSHMEGGNFLSSSFKKEMFYGAKDGTDDARDITREVSDGRFIYSRIYNPILPELQYKHYTGHSKIYVTMRDDLWKNRLKGFQKSIFTEERAYETLYDLKNDPWEMNNLADDPEFKEQLEKMRAFCQEQILATRDLQFMPSGEMLRLDKESGLTPFEYKTDEEIYPLSKILPIAELSGKGKEVIEQQVEALNDNEDLVRYWALFGLKNQKEDAEPYLDKIIKMMENDKAAFNRIEAATIVHALKRDDASKAVLNKYALSTDMFYQWYALRNIQDYLPNQLDFVDTYNTALSKLKPNKSLPEDLKNVRFDVFDTCKGALYMIKQKQKYNLLPAQAN</sequence>
<dbReference type="RefSeq" id="WP_168884160.1">
    <property type="nucleotide sequence ID" value="NZ_JABAIL010000006.1"/>
</dbReference>
<keyword evidence="4" id="KW-1185">Reference proteome</keyword>
<dbReference type="Proteomes" id="UP000585050">
    <property type="component" value="Unassembled WGS sequence"/>
</dbReference>
<name>A0A7X8SNH0_9BACT</name>